<sequence length="77" mass="8936">MTDSDVQDVRDHFVAERDAEQHHQTLLLQMKRLANMPTMTKEDLELQERLRALSAKYEQKNRLGLNSNAGPSKTTRK</sequence>
<dbReference type="RefSeq" id="XP_002911718.1">
    <property type="nucleotide sequence ID" value="XM_002911672.1"/>
</dbReference>
<dbReference type="VEuPathDB" id="FungiDB:CC1G_14249"/>
<dbReference type="EMBL" id="AACS02000003">
    <property type="protein sequence ID" value="EFI28224.1"/>
    <property type="molecule type" value="Genomic_DNA"/>
</dbReference>
<proteinExistence type="predicted"/>
<protein>
    <submittedName>
        <fullName evidence="1">Uncharacterized protein</fullName>
    </submittedName>
</protein>
<evidence type="ECO:0000313" key="1">
    <source>
        <dbReference type="EMBL" id="EFI28224.1"/>
    </source>
</evidence>
<dbReference type="Proteomes" id="UP000001861">
    <property type="component" value="Unassembled WGS sequence"/>
</dbReference>
<keyword evidence="2" id="KW-1185">Reference proteome</keyword>
<name>D6RLQ6_COPC7</name>
<dbReference type="GeneID" id="9378332"/>
<evidence type="ECO:0000313" key="2">
    <source>
        <dbReference type="Proteomes" id="UP000001861"/>
    </source>
</evidence>
<reference evidence="1 2" key="1">
    <citation type="journal article" date="2010" name="Proc. Natl. Acad. Sci. U.S.A.">
        <title>Insights into evolution of multicellular fungi from the assembled chromosomes of the mushroom Coprinopsis cinerea (Coprinus cinereus).</title>
        <authorList>
            <person name="Stajich J.E."/>
            <person name="Wilke S.K."/>
            <person name="Ahren D."/>
            <person name="Au C.H."/>
            <person name="Birren B.W."/>
            <person name="Borodovsky M."/>
            <person name="Burns C."/>
            <person name="Canback B."/>
            <person name="Casselton L.A."/>
            <person name="Cheng C.K."/>
            <person name="Deng J."/>
            <person name="Dietrich F.S."/>
            <person name="Fargo D.C."/>
            <person name="Farman M.L."/>
            <person name="Gathman A.C."/>
            <person name="Goldberg J."/>
            <person name="Guigo R."/>
            <person name="Hoegger P.J."/>
            <person name="Hooker J.B."/>
            <person name="Huggins A."/>
            <person name="James T.Y."/>
            <person name="Kamada T."/>
            <person name="Kilaru S."/>
            <person name="Kodira C."/>
            <person name="Kues U."/>
            <person name="Kupfer D."/>
            <person name="Kwan H.S."/>
            <person name="Lomsadze A."/>
            <person name="Li W."/>
            <person name="Lilly W.W."/>
            <person name="Ma L.J."/>
            <person name="Mackey A.J."/>
            <person name="Manning G."/>
            <person name="Martin F."/>
            <person name="Muraguchi H."/>
            <person name="Natvig D.O."/>
            <person name="Palmerini H."/>
            <person name="Ramesh M.A."/>
            <person name="Rehmeyer C.J."/>
            <person name="Roe B.A."/>
            <person name="Shenoy N."/>
            <person name="Stanke M."/>
            <person name="Ter-Hovhannisyan V."/>
            <person name="Tunlid A."/>
            <person name="Velagapudi R."/>
            <person name="Vision T.J."/>
            <person name="Zeng Q."/>
            <person name="Zolan M.E."/>
            <person name="Pukkila P.J."/>
        </authorList>
    </citation>
    <scope>NUCLEOTIDE SEQUENCE [LARGE SCALE GENOMIC DNA]</scope>
    <source>
        <strain evidence="2">Okayama-7 / 130 / ATCC MYA-4618 / FGSC 9003</strain>
    </source>
</reference>
<dbReference type="InParanoid" id="D6RLQ6"/>
<organism evidence="1 2">
    <name type="scientific">Coprinopsis cinerea (strain Okayama-7 / 130 / ATCC MYA-4618 / FGSC 9003)</name>
    <name type="common">Inky cap fungus</name>
    <name type="synonym">Hormographiella aspergillata</name>
    <dbReference type="NCBI Taxonomy" id="240176"/>
    <lineage>
        <taxon>Eukaryota</taxon>
        <taxon>Fungi</taxon>
        <taxon>Dikarya</taxon>
        <taxon>Basidiomycota</taxon>
        <taxon>Agaricomycotina</taxon>
        <taxon>Agaricomycetes</taxon>
        <taxon>Agaricomycetidae</taxon>
        <taxon>Agaricales</taxon>
        <taxon>Agaricineae</taxon>
        <taxon>Psathyrellaceae</taxon>
        <taxon>Coprinopsis</taxon>
    </lineage>
</organism>
<accession>D6RLQ6</accession>
<dbReference type="HOGENOM" id="CLU_177956_0_0_1"/>
<dbReference type="KEGG" id="cci:CC1G_14249"/>
<comment type="caution">
    <text evidence="1">The sequence shown here is derived from an EMBL/GenBank/DDBJ whole genome shotgun (WGS) entry which is preliminary data.</text>
</comment>
<dbReference type="AlphaFoldDB" id="D6RLQ6"/>
<gene>
    <name evidence="1" type="ORF">CC1G_14249</name>
</gene>
<dbReference type="OrthoDB" id="3182478at2759"/>